<sequence length="127" mass="14544">MADMNSEMRENEIVNPSVQSVTKTKSNKKKKNVYVFDNGEVEFLIYAWSKREVLYDSKNPDYFKKDAKLTAVNQLIEELGFEVLTFWNDGTQADISTRSRDEVTGAGVGPLTVDDLQNARKQLIRYV</sequence>
<evidence type="ECO:0000313" key="2">
    <source>
        <dbReference type="EMBL" id="CAB4038936.1"/>
    </source>
</evidence>
<accession>A0A7D9K0W5</accession>
<dbReference type="EMBL" id="CACRXK020024764">
    <property type="protein sequence ID" value="CAB4038936.1"/>
    <property type="molecule type" value="Genomic_DNA"/>
</dbReference>
<dbReference type="InterPro" id="IPR006578">
    <property type="entry name" value="MADF-dom"/>
</dbReference>
<dbReference type="Pfam" id="PF10545">
    <property type="entry name" value="MADF_DNA_bdg"/>
    <property type="match status" value="1"/>
</dbReference>
<dbReference type="AlphaFoldDB" id="A0A7D9K0W5"/>
<gene>
    <name evidence="2" type="ORF">PACLA_8A066714</name>
</gene>
<dbReference type="Proteomes" id="UP001152795">
    <property type="component" value="Unassembled WGS sequence"/>
</dbReference>
<keyword evidence="3" id="KW-1185">Reference proteome</keyword>
<organism evidence="2 3">
    <name type="scientific">Paramuricea clavata</name>
    <name type="common">Red gorgonian</name>
    <name type="synonym">Violescent sea-whip</name>
    <dbReference type="NCBI Taxonomy" id="317549"/>
    <lineage>
        <taxon>Eukaryota</taxon>
        <taxon>Metazoa</taxon>
        <taxon>Cnidaria</taxon>
        <taxon>Anthozoa</taxon>
        <taxon>Octocorallia</taxon>
        <taxon>Malacalcyonacea</taxon>
        <taxon>Plexauridae</taxon>
        <taxon>Paramuricea</taxon>
    </lineage>
</organism>
<protein>
    <submittedName>
        <fullName evidence="2">Uncharacterized protein</fullName>
    </submittedName>
</protein>
<feature type="compositionally biased region" description="Basic and acidic residues" evidence="1">
    <location>
        <begin position="1"/>
        <end position="12"/>
    </location>
</feature>
<evidence type="ECO:0000256" key="1">
    <source>
        <dbReference type="SAM" id="MobiDB-lite"/>
    </source>
</evidence>
<proteinExistence type="predicted"/>
<evidence type="ECO:0000313" key="3">
    <source>
        <dbReference type="Proteomes" id="UP001152795"/>
    </source>
</evidence>
<name>A0A7D9K0W5_PARCT</name>
<comment type="caution">
    <text evidence="2">The sequence shown here is derived from an EMBL/GenBank/DDBJ whole genome shotgun (WGS) entry which is preliminary data.</text>
</comment>
<feature type="region of interest" description="Disordered" evidence="1">
    <location>
        <begin position="1"/>
        <end position="27"/>
    </location>
</feature>
<reference evidence="2" key="1">
    <citation type="submission" date="2020-04" db="EMBL/GenBank/DDBJ databases">
        <authorList>
            <person name="Alioto T."/>
            <person name="Alioto T."/>
            <person name="Gomez Garrido J."/>
        </authorList>
    </citation>
    <scope>NUCLEOTIDE SEQUENCE</scope>
    <source>
        <strain evidence="2">A484AB</strain>
    </source>
</reference>